<keyword evidence="2" id="KW-1133">Transmembrane helix</keyword>
<proteinExistence type="predicted"/>
<dbReference type="EMBL" id="CP023702">
    <property type="protein sequence ID" value="QEU71952.1"/>
    <property type="molecule type" value="Genomic_DNA"/>
</dbReference>
<dbReference type="PANTHER" id="PTHR14969">
    <property type="entry name" value="SPHINGOSINE-1-PHOSPHATE PHOSPHOHYDROLASE"/>
    <property type="match status" value="1"/>
</dbReference>
<feature type="transmembrane region" description="Helical" evidence="2">
    <location>
        <begin position="190"/>
        <end position="208"/>
    </location>
</feature>
<evidence type="ECO:0000313" key="5">
    <source>
        <dbReference type="Proteomes" id="UP000326178"/>
    </source>
</evidence>
<reference evidence="4 5" key="1">
    <citation type="submission" date="2017-09" db="EMBL/GenBank/DDBJ databases">
        <authorList>
            <person name="Lee N."/>
            <person name="Cho B.-K."/>
        </authorList>
    </citation>
    <scope>NUCLEOTIDE SEQUENCE [LARGE SCALE GENOMIC DNA]</scope>
    <source>
        <strain evidence="4 5">ATCC 12769</strain>
    </source>
</reference>
<evidence type="ECO:0000313" key="4">
    <source>
        <dbReference type="EMBL" id="QEU71952.1"/>
    </source>
</evidence>
<feature type="transmembrane region" description="Helical" evidence="2">
    <location>
        <begin position="215"/>
        <end position="234"/>
    </location>
</feature>
<evidence type="ECO:0000256" key="2">
    <source>
        <dbReference type="SAM" id="Phobius"/>
    </source>
</evidence>
<dbReference type="SUPFAM" id="SSF48317">
    <property type="entry name" value="Acid phosphatase/Vanadium-dependent haloperoxidase"/>
    <property type="match status" value="1"/>
</dbReference>
<dbReference type="OrthoDB" id="4870188at2"/>
<name>A0A5J6F715_9ACTN</name>
<protein>
    <submittedName>
        <fullName evidence="4">Phosphatase PAP2 family protein</fullName>
    </submittedName>
</protein>
<gene>
    <name evidence="4" type="ORF">CP967_08200</name>
</gene>
<feature type="transmembrane region" description="Helical" evidence="2">
    <location>
        <begin position="240"/>
        <end position="258"/>
    </location>
</feature>
<dbReference type="KEGG" id="snk:CP967_08200"/>
<dbReference type="Gene3D" id="1.20.144.10">
    <property type="entry name" value="Phosphatidic acid phosphatase type 2/haloperoxidase"/>
    <property type="match status" value="1"/>
</dbReference>
<dbReference type="Pfam" id="PF01569">
    <property type="entry name" value="PAP2"/>
    <property type="match status" value="1"/>
</dbReference>
<dbReference type="InterPro" id="IPR036938">
    <property type="entry name" value="PAP2/HPO_sf"/>
</dbReference>
<feature type="transmembrane region" description="Helical" evidence="2">
    <location>
        <begin position="151"/>
        <end position="170"/>
    </location>
</feature>
<organism evidence="4 5">
    <name type="scientific">Streptomyces nitrosporeus</name>
    <dbReference type="NCBI Taxonomy" id="28894"/>
    <lineage>
        <taxon>Bacteria</taxon>
        <taxon>Bacillati</taxon>
        <taxon>Actinomycetota</taxon>
        <taxon>Actinomycetes</taxon>
        <taxon>Kitasatosporales</taxon>
        <taxon>Streptomycetaceae</taxon>
        <taxon>Streptomyces</taxon>
    </lineage>
</organism>
<dbReference type="RefSeq" id="WP_150487317.1">
    <property type="nucleotide sequence ID" value="NZ_BMUV01000001.1"/>
</dbReference>
<evidence type="ECO:0000256" key="1">
    <source>
        <dbReference type="SAM" id="MobiDB-lite"/>
    </source>
</evidence>
<evidence type="ECO:0000259" key="3">
    <source>
        <dbReference type="SMART" id="SM00014"/>
    </source>
</evidence>
<feature type="transmembrane region" description="Helical" evidence="2">
    <location>
        <begin position="75"/>
        <end position="94"/>
    </location>
</feature>
<dbReference type="InterPro" id="IPR000326">
    <property type="entry name" value="PAP2/HPO"/>
</dbReference>
<dbReference type="PANTHER" id="PTHR14969:SF13">
    <property type="entry name" value="AT30094P"/>
    <property type="match status" value="1"/>
</dbReference>
<accession>A0A5J6F715</accession>
<dbReference type="Proteomes" id="UP000326178">
    <property type="component" value="Chromosome"/>
</dbReference>
<feature type="transmembrane region" description="Helical" evidence="2">
    <location>
        <begin position="125"/>
        <end position="144"/>
    </location>
</feature>
<dbReference type="AlphaFoldDB" id="A0A5J6F715"/>
<feature type="region of interest" description="Disordered" evidence="1">
    <location>
        <begin position="1"/>
        <end position="69"/>
    </location>
</feature>
<sequence length="272" mass="27817">MRETPRPRETADGAGPGLPPHRPGGASAHTAGASRSGTPHRPDGRSPHTPRGARHTGPTGRPGTSPPVPGRPVLLCARVTAVLTLFALITWQVVSGGPLTGPDERISGALAGRGPAGPAEFCADLGNMQVALPVLACAVAFAWWRGSRRAAAGAVAAMAAVPALVVPLKLLTDRPGPLTEETGYYPSGHAVTAAVAYGAAALLLAPYVRRAWMTPAAAVLVTVATGIGLVLRGYHWPLDVLAGWCLAGVLLLVLGEVSSRSRSRSSSRTPSC</sequence>
<dbReference type="SMART" id="SM00014">
    <property type="entry name" value="acidPPc"/>
    <property type="match status" value="1"/>
</dbReference>
<feature type="domain" description="Phosphatidic acid phosphatase type 2/haloperoxidase" evidence="3">
    <location>
        <begin position="151"/>
        <end position="255"/>
    </location>
</feature>
<feature type="compositionally biased region" description="Basic and acidic residues" evidence="1">
    <location>
        <begin position="1"/>
        <end position="11"/>
    </location>
</feature>
<keyword evidence="5" id="KW-1185">Reference proteome</keyword>
<keyword evidence="2" id="KW-0812">Transmembrane</keyword>
<keyword evidence="2" id="KW-0472">Membrane</keyword>